<accession>A0ACC2WSY0</accession>
<organism evidence="1 2">
    <name type="scientific">Naganishia adeliensis</name>
    <dbReference type="NCBI Taxonomy" id="92952"/>
    <lineage>
        <taxon>Eukaryota</taxon>
        <taxon>Fungi</taxon>
        <taxon>Dikarya</taxon>
        <taxon>Basidiomycota</taxon>
        <taxon>Agaricomycotina</taxon>
        <taxon>Tremellomycetes</taxon>
        <taxon>Filobasidiales</taxon>
        <taxon>Filobasidiaceae</taxon>
        <taxon>Naganishia</taxon>
    </lineage>
</organism>
<dbReference type="Proteomes" id="UP001230649">
    <property type="component" value="Unassembled WGS sequence"/>
</dbReference>
<keyword evidence="2" id="KW-1185">Reference proteome</keyword>
<reference evidence="1" key="1">
    <citation type="submission" date="2023-04" db="EMBL/GenBank/DDBJ databases">
        <title>Draft Genome sequencing of Naganishia species isolated from polar environments using Oxford Nanopore Technology.</title>
        <authorList>
            <person name="Leo P."/>
            <person name="Venkateswaran K."/>
        </authorList>
    </citation>
    <scope>NUCLEOTIDE SEQUENCE</scope>
    <source>
        <strain evidence="1">MNA-CCFEE 5262</strain>
    </source>
</reference>
<proteinExistence type="predicted"/>
<dbReference type="EMBL" id="JASBWS010000010">
    <property type="protein sequence ID" value="KAJ9114147.1"/>
    <property type="molecule type" value="Genomic_DNA"/>
</dbReference>
<sequence>MNDHFSATRPRAAESDDGAKDIGIALYNPKGAPAIIGFAYGYFILATPCAFLAQDYALLPRISRYLDADDCLIVPRRFIVKFFVTSDVITFVAQLAGTALTVVGAFIDGYENIGRIRL</sequence>
<protein>
    <submittedName>
        <fullName evidence="1">Uncharacterized protein</fullName>
    </submittedName>
</protein>
<gene>
    <name evidence="1" type="ORF">QFC20_001663</name>
</gene>
<name>A0ACC2WSY0_9TREE</name>
<evidence type="ECO:0000313" key="1">
    <source>
        <dbReference type="EMBL" id="KAJ9114147.1"/>
    </source>
</evidence>
<evidence type="ECO:0000313" key="2">
    <source>
        <dbReference type="Proteomes" id="UP001230649"/>
    </source>
</evidence>
<comment type="caution">
    <text evidence="1">The sequence shown here is derived from an EMBL/GenBank/DDBJ whole genome shotgun (WGS) entry which is preliminary data.</text>
</comment>